<gene>
    <name evidence="14" type="ORF">DFR24_1400</name>
</gene>
<comment type="similarity">
    <text evidence="1 11">Belongs to the ApbE family.</text>
</comment>
<keyword evidence="4 11" id="KW-0285">Flavoprotein</keyword>
<dbReference type="GO" id="GO:0046872">
    <property type="term" value="F:metal ion binding"/>
    <property type="evidence" value="ECO:0007669"/>
    <property type="project" value="UniProtKB-UniRule"/>
</dbReference>
<sequence>MIFRSGARDAGSRKQGGSGAAQASAPGWHRLEEPLMGTEVSVELWHEDNGHAAAAAAAVIAEYHRINVLMSTYREDSEISRLNREAAQGPCLVGAELFDLIRRSLDLARLSGGCFDITYDGIGQLYDLRAGVAPQPAAVRDRLSLIDWRAVELDAATRSIRFRRPGMRINLGGIAKGYAVERGASLLRERGIRHALLNAGGDSRVIGDRRGEPWIIGIRDPRVENGVIARLPLIDEAISTAGDYERYFDRPDGERVHHILDPTTGLPSKGMRSVTVIGPDATLTDGLDTAMFVMGVDKGMAMLAQLPGYEAVMVDGEGRLWYSPGLQQPATGR</sequence>
<comment type="cofactor">
    <cofactor evidence="12">
        <name>Mg(2+)</name>
        <dbReference type="ChEBI" id="CHEBI:18420"/>
    </cofactor>
    <cofactor evidence="12">
        <name>Mn(2+)</name>
        <dbReference type="ChEBI" id="CHEBI:29035"/>
    </cofactor>
    <text evidence="12">Magnesium. Can also use manganese.</text>
</comment>
<evidence type="ECO:0000256" key="10">
    <source>
        <dbReference type="ARBA" id="ARBA00048540"/>
    </source>
</evidence>
<keyword evidence="5 11" id="KW-0808">Transferase</keyword>
<evidence type="ECO:0000256" key="4">
    <source>
        <dbReference type="ARBA" id="ARBA00022630"/>
    </source>
</evidence>
<dbReference type="PANTHER" id="PTHR30040">
    <property type="entry name" value="THIAMINE BIOSYNTHESIS LIPOPROTEIN APBE"/>
    <property type="match status" value="1"/>
</dbReference>
<dbReference type="Proteomes" id="UP000295341">
    <property type="component" value="Unassembled WGS sequence"/>
</dbReference>
<keyword evidence="8 11" id="KW-0460">Magnesium</keyword>
<dbReference type="GO" id="GO:0016740">
    <property type="term" value="F:transferase activity"/>
    <property type="evidence" value="ECO:0007669"/>
    <property type="project" value="UniProtKB-UniRule"/>
</dbReference>
<keyword evidence="14" id="KW-0449">Lipoprotein</keyword>
<feature type="binding site" evidence="12">
    <location>
        <position position="285"/>
    </location>
    <ligand>
        <name>Mg(2+)</name>
        <dbReference type="ChEBI" id="CHEBI:18420"/>
    </ligand>
</feature>
<evidence type="ECO:0000256" key="9">
    <source>
        <dbReference type="ARBA" id="ARBA00031306"/>
    </source>
</evidence>
<evidence type="ECO:0000256" key="7">
    <source>
        <dbReference type="ARBA" id="ARBA00022827"/>
    </source>
</evidence>
<proteinExistence type="inferred from homology"/>
<evidence type="ECO:0000313" key="15">
    <source>
        <dbReference type="Proteomes" id="UP000295341"/>
    </source>
</evidence>
<dbReference type="Gene3D" id="3.10.520.10">
    <property type="entry name" value="ApbE-like domains"/>
    <property type="match status" value="1"/>
</dbReference>
<evidence type="ECO:0000256" key="5">
    <source>
        <dbReference type="ARBA" id="ARBA00022679"/>
    </source>
</evidence>
<reference evidence="14 15" key="1">
    <citation type="submission" date="2019-03" db="EMBL/GenBank/DDBJ databases">
        <title>Genomic Encyclopedia of Type Strains, Phase IV (KMG-IV): sequencing the most valuable type-strain genomes for metagenomic binning, comparative biology and taxonomic classification.</title>
        <authorList>
            <person name="Goeker M."/>
        </authorList>
    </citation>
    <scope>NUCLEOTIDE SEQUENCE [LARGE SCALE GENOMIC DNA]</scope>
    <source>
        <strain evidence="14 15">DSM 26377</strain>
    </source>
</reference>
<keyword evidence="7 11" id="KW-0274">FAD</keyword>
<evidence type="ECO:0000256" key="6">
    <source>
        <dbReference type="ARBA" id="ARBA00022723"/>
    </source>
</evidence>
<evidence type="ECO:0000256" key="1">
    <source>
        <dbReference type="ARBA" id="ARBA00008282"/>
    </source>
</evidence>
<keyword evidence="15" id="KW-1185">Reference proteome</keyword>
<feature type="compositionally biased region" description="Basic and acidic residues" evidence="13">
    <location>
        <begin position="1"/>
        <end position="12"/>
    </location>
</feature>
<comment type="caution">
    <text evidence="14">The sequence shown here is derived from an EMBL/GenBank/DDBJ whole genome shotgun (WGS) entry which is preliminary data.</text>
</comment>
<dbReference type="PIRSF" id="PIRSF006268">
    <property type="entry name" value="ApbE"/>
    <property type="match status" value="1"/>
</dbReference>
<comment type="catalytic activity">
    <reaction evidence="10 11">
        <text>L-threonyl-[protein] + FAD = FMN-L-threonyl-[protein] + AMP + H(+)</text>
        <dbReference type="Rhea" id="RHEA:36847"/>
        <dbReference type="Rhea" id="RHEA-COMP:11060"/>
        <dbReference type="Rhea" id="RHEA-COMP:11061"/>
        <dbReference type="ChEBI" id="CHEBI:15378"/>
        <dbReference type="ChEBI" id="CHEBI:30013"/>
        <dbReference type="ChEBI" id="CHEBI:57692"/>
        <dbReference type="ChEBI" id="CHEBI:74257"/>
        <dbReference type="ChEBI" id="CHEBI:456215"/>
        <dbReference type="EC" id="2.7.1.180"/>
    </reaction>
</comment>
<dbReference type="SUPFAM" id="SSF143631">
    <property type="entry name" value="ApbE-like"/>
    <property type="match status" value="1"/>
</dbReference>
<evidence type="ECO:0000256" key="3">
    <source>
        <dbReference type="ARBA" id="ARBA00016337"/>
    </source>
</evidence>
<protein>
    <recommendedName>
        <fullName evidence="3 11">FAD:protein FMN transferase</fullName>
        <ecNumber evidence="2 11">2.7.1.180</ecNumber>
    </recommendedName>
    <alternativeName>
        <fullName evidence="9 11">Flavin transferase</fullName>
    </alternativeName>
</protein>
<evidence type="ECO:0000256" key="11">
    <source>
        <dbReference type="PIRNR" id="PIRNR006268"/>
    </source>
</evidence>
<dbReference type="InterPro" id="IPR024932">
    <property type="entry name" value="ApbE"/>
</dbReference>
<organism evidence="14 15">
    <name type="scientific">Panacagrimonas perspica</name>
    <dbReference type="NCBI Taxonomy" id="381431"/>
    <lineage>
        <taxon>Bacteria</taxon>
        <taxon>Pseudomonadati</taxon>
        <taxon>Pseudomonadota</taxon>
        <taxon>Gammaproteobacteria</taxon>
        <taxon>Nevskiales</taxon>
        <taxon>Nevskiaceae</taxon>
        <taxon>Panacagrimonas</taxon>
    </lineage>
</organism>
<dbReference type="AlphaFoldDB" id="A0A4R7PE16"/>
<evidence type="ECO:0000256" key="13">
    <source>
        <dbReference type="SAM" id="MobiDB-lite"/>
    </source>
</evidence>
<feature type="binding site" evidence="12">
    <location>
        <position position="289"/>
    </location>
    <ligand>
        <name>Mg(2+)</name>
        <dbReference type="ChEBI" id="CHEBI:18420"/>
    </ligand>
</feature>
<dbReference type="PANTHER" id="PTHR30040:SF2">
    <property type="entry name" value="FAD:PROTEIN FMN TRANSFERASE"/>
    <property type="match status" value="1"/>
</dbReference>
<evidence type="ECO:0000256" key="8">
    <source>
        <dbReference type="ARBA" id="ARBA00022842"/>
    </source>
</evidence>
<evidence type="ECO:0000256" key="12">
    <source>
        <dbReference type="PIRSR" id="PIRSR006268-2"/>
    </source>
</evidence>
<dbReference type="RefSeq" id="WP_133880554.1">
    <property type="nucleotide sequence ID" value="NZ_MWIN01000004.1"/>
</dbReference>
<evidence type="ECO:0000313" key="14">
    <source>
        <dbReference type="EMBL" id="TDU32012.1"/>
    </source>
</evidence>
<feature type="binding site" evidence="12">
    <location>
        <position position="173"/>
    </location>
    <ligand>
        <name>Mg(2+)</name>
        <dbReference type="ChEBI" id="CHEBI:18420"/>
    </ligand>
</feature>
<dbReference type="OrthoDB" id="9778595at2"/>
<dbReference type="InterPro" id="IPR003374">
    <property type="entry name" value="ApbE-like_sf"/>
</dbReference>
<name>A0A4R7PE16_9GAMM</name>
<dbReference type="EC" id="2.7.1.180" evidence="2 11"/>
<keyword evidence="6 11" id="KW-0479">Metal-binding</keyword>
<dbReference type="EMBL" id="SOBT01000008">
    <property type="protein sequence ID" value="TDU32012.1"/>
    <property type="molecule type" value="Genomic_DNA"/>
</dbReference>
<accession>A0A4R7PE16</accession>
<feature type="region of interest" description="Disordered" evidence="13">
    <location>
        <begin position="1"/>
        <end position="25"/>
    </location>
</feature>
<dbReference type="Pfam" id="PF02424">
    <property type="entry name" value="ApbE"/>
    <property type="match status" value="1"/>
</dbReference>
<evidence type="ECO:0000256" key="2">
    <source>
        <dbReference type="ARBA" id="ARBA00011955"/>
    </source>
</evidence>